<feature type="compositionally biased region" description="Polar residues" evidence="1">
    <location>
        <begin position="1"/>
        <end position="10"/>
    </location>
</feature>
<feature type="region of interest" description="Disordered" evidence="1">
    <location>
        <begin position="44"/>
        <end position="81"/>
    </location>
</feature>
<sequence length="81" mass="8192">MCRSSASGRCNTEPRCSAPAPPPRASKSCVKRRAMSSAGCLLGNIPGAPAVRSSERERSLEGSPSEGGGCGTGSSKLLEVV</sequence>
<protein>
    <submittedName>
        <fullName evidence="2">Uncharacterized protein</fullName>
    </submittedName>
</protein>
<evidence type="ECO:0000313" key="2">
    <source>
        <dbReference type="EMBL" id="TNN85231.1"/>
    </source>
</evidence>
<gene>
    <name evidence="2" type="ORF">EYF80_004581</name>
</gene>
<feature type="region of interest" description="Disordered" evidence="1">
    <location>
        <begin position="1"/>
        <end position="29"/>
    </location>
</feature>
<dbReference type="AlphaFoldDB" id="A0A4Z2J5M9"/>
<keyword evidence="3" id="KW-1185">Reference proteome</keyword>
<evidence type="ECO:0000256" key="1">
    <source>
        <dbReference type="SAM" id="MobiDB-lite"/>
    </source>
</evidence>
<organism evidence="2 3">
    <name type="scientific">Liparis tanakae</name>
    <name type="common">Tanaka's snailfish</name>
    <dbReference type="NCBI Taxonomy" id="230148"/>
    <lineage>
        <taxon>Eukaryota</taxon>
        <taxon>Metazoa</taxon>
        <taxon>Chordata</taxon>
        <taxon>Craniata</taxon>
        <taxon>Vertebrata</taxon>
        <taxon>Euteleostomi</taxon>
        <taxon>Actinopterygii</taxon>
        <taxon>Neopterygii</taxon>
        <taxon>Teleostei</taxon>
        <taxon>Neoteleostei</taxon>
        <taxon>Acanthomorphata</taxon>
        <taxon>Eupercaria</taxon>
        <taxon>Perciformes</taxon>
        <taxon>Cottioidei</taxon>
        <taxon>Cottales</taxon>
        <taxon>Liparidae</taxon>
        <taxon>Liparis</taxon>
    </lineage>
</organism>
<comment type="caution">
    <text evidence="2">The sequence shown here is derived from an EMBL/GenBank/DDBJ whole genome shotgun (WGS) entry which is preliminary data.</text>
</comment>
<dbReference type="EMBL" id="SRLO01000022">
    <property type="protein sequence ID" value="TNN85231.1"/>
    <property type="molecule type" value="Genomic_DNA"/>
</dbReference>
<accession>A0A4Z2J5M9</accession>
<proteinExistence type="predicted"/>
<evidence type="ECO:0000313" key="3">
    <source>
        <dbReference type="Proteomes" id="UP000314294"/>
    </source>
</evidence>
<name>A0A4Z2J5M9_9TELE</name>
<reference evidence="2 3" key="1">
    <citation type="submission" date="2019-03" db="EMBL/GenBank/DDBJ databases">
        <title>First draft genome of Liparis tanakae, snailfish: a comprehensive survey of snailfish specific genes.</title>
        <authorList>
            <person name="Kim W."/>
            <person name="Song I."/>
            <person name="Jeong J.-H."/>
            <person name="Kim D."/>
            <person name="Kim S."/>
            <person name="Ryu S."/>
            <person name="Song J.Y."/>
            <person name="Lee S.K."/>
        </authorList>
    </citation>
    <scope>NUCLEOTIDE SEQUENCE [LARGE SCALE GENOMIC DNA]</scope>
    <source>
        <tissue evidence="2">Muscle</tissue>
    </source>
</reference>
<dbReference type="Proteomes" id="UP000314294">
    <property type="component" value="Unassembled WGS sequence"/>
</dbReference>